<protein>
    <recommendedName>
        <fullName evidence="2">Peptidase S9 prolyl oligopeptidase catalytic domain-containing protein</fullName>
    </recommendedName>
</protein>
<evidence type="ECO:0000313" key="3">
    <source>
        <dbReference type="EMBL" id="TFL01448.1"/>
    </source>
</evidence>
<feature type="domain" description="Peptidase S9 prolyl oligopeptidase catalytic" evidence="2">
    <location>
        <begin position="468"/>
        <end position="594"/>
    </location>
</feature>
<accession>A0A5C3QJC8</accession>
<dbReference type="GO" id="GO:0008236">
    <property type="term" value="F:serine-type peptidase activity"/>
    <property type="evidence" value="ECO:0007669"/>
    <property type="project" value="InterPro"/>
</dbReference>
<evidence type="ECO:0000313" key="4">
    <source>
        <dbReference type="Proteomes" id="UP000305067"/>
    </source>
</evidence>
<dbReference type="EMBL" id="ML178825">
    <property type="protein sequence ID" value="TFL01448.1"/>
    <property type="molecule type" value="Genomic_DNA"/>
</dbReference>
<dbReference type="PANTHER" id="PTHR43037">
    <property type="entry name" value="UNNAMED PRODUCT-RELATED"/>
    <property type="match status" value="1"/>
</dbReference>
<dbReference type="SUPFAM" id="SSF53474">
    <property type="entry name" value="alpha/beta-Hydrolases"/>
    <property type="match status" value="1"/>
</dbReference>
<dbReference type="Gene3D" id="3.40.50.1820">
    <property type="entry name" value="alpha/beta hydrolase"/>
    <property type="match status" value="1"/>
</dbReference>
<organism evidence="3 4">
    <name type="scientific">Pterulicium gracile</name>
    <dbReference type="NCBI Taxonomy" id="1884261"/>
    <lineage>
        <taxon>Eukaryota</taxon>
        <taxon>Fungi</taxon>
        <taxon>Dikarya</taxon>
        <taxon>Basidiomycota</taxon>
        <taxon>Agaricomycotina</taxon>
        <taxon>Agaricomycetes</taxon>
        <taxon>Agaricomycetidae</taxon>
        <taxon>Agaricales</taxon>
        <taxon>Pleurotineae</taxon>
        <taxon>Pterulaceae</taxon>
        <taxon>Pterulicium</taxon>
    </lineage>
</organism>
<dbReference type="GO" id="GO:0006508">
    <property type="term" value="P:proteolysis"/>
    <property type="evidence" value="ECO:0007669"/>
    <property type="project" value="InterPro"/>
</dbReference>
<reference evidence="3 4" key="1">
    <citation type="journal article" date="2019" name="Nat. Ecol. Evol.">
        <title>Megaphylogeny resolves global patterns of mushroom evolution.</title>
        <authorList>
            <person name="Varga T."/>
            <person name="Krizsan K."/>
            <person name="Foldi C."/>
            <person name="Dima B."/>
            <person name="Sanchez-Garcia M."/>
            <person name="Sanchez-Ramirez S."/>
            <person name="Szollosi G.J."/>
            <person name="Szarkandi J.G."/>
            <person name="Papp V."/>
            <person name="Albert L."/>
            <person name="Andreopoulos W."/>
            <person name="Angelini C."/>
            <person name="Antonin V."/>
            <person name="Barry K.W."/>
            <person name="Bougher N.L."/>
            <person name="Buchanan P."/>
            <person name="Buyck B."/>
            <person name="Bense V."/>
            <person name="Catcheside P."/>
            <person name="Chovatia M."/>
            <person name="Cooper J."/>
            <person name="Damon W."/>
            <person name="Desjardin D."/>
            <person name="Finy P."/>
            <person name="Geml J."/>
            <person name="Haridas S."/>
            <person name="Hughes K."/>
            <person name="Justo A."/>
            <person name="Karasinski D."/>
            <person name="Kautmanova I."/>
            <person name="Kiss B."/>
            <person name="Kocsube S."/>
            <person name="Kotiranta H."/>
            <person name="LaButti K.M."/>
            <person name="Lechner B.E."/>
            <person name="Liimatainen K."/>
            <person name="Lipzen A."/>
            <person name="Lukacs Z."/>
            <person name="Mihaltcheva S."/>
            <person name="Morgado L.N."/>
            <person name="Niskanen T."/>
            <person name="Noordeloos M.E."/>
            <person name="Ohm R.A."/>
            <person name="Ortiz-Santana B."/>
            <person name="Ovrebo C."/>
            <person name="Racz N."/>
            <person name="Riley R."/>
            <person name="Savchenko A."/>
            <person name="Shiryaev A."/>
            <person name="Soop K."/>
            <person name="Spirin V."/>
            <person name="Szebenyi C."/>
            <person name="Tomsovsky M."/>
            <person name="Tulloss R.E."/>
            <person name="Uehling J."/>
            <person name="Grigoriev I.V."/>
            <person name="Vagvolgyi C."/>
            <person name="Papp T."/>
            <person name="Martin F.M."/>
            <person name="Miettinen O."/>
            <person name="Hibbett D.S."/>
            <person name="Nagy L.G."/>
        </authorList>
    </citation>
    <scope>NUCLEOTIDE SEQUENCE [LARGE SCALE GENOMIC DNA]</scope>
    <source>
        <strain evidence="3 4">CBS 309.79</strain>
    </source>
</reference>
<dbReference type="OrthoDB" id="449091at2759"/>
<dbReference type="InterPro" id="IPR050955">
    <property type="entry name" value="Plant_Biomass_Hydrol_Est"/>
</dbReference>
<dbReference type="STRING" id="1884261.A0A5C3QJC8"/>
<sequence>MLFFSNWSVVISTQFNVIGPFPIHAREQHILSPSFPLLDLTSPPDLTHTFPSSYADGGFVSWSSTNFSAETGDIKVSFPDVRWDNLRHTEGWAALQHHALLHGKITVSPPPASELQGLGEPRLSVKLSQGAYFAVLPRFGDGSGNMTIEGVAPKWYSGNIYAFPHALPRTVELPIPPSRDGPTEYELFIAGDYEIRLFGDSAVYESPFPIQSLNLNVTLEDPLSSTTNSSEPEFIVHEPEQDIICDFVAGHAFGDTIGVGLRSVVPGGGRWWTVSGVSGMNETQDSLAFSLPHPVRLIETQFQLVPITIQQTSAISEDTTEVNLELTLTRDDNSTESGADTQVISISIPIIHRPLWNETHAEAIKTSFLWMDAVPAAFLATPPVQSEEGVLPPLLGLHGAGVEIFDAPFWSDAVPRKERRWIVLPTGGTSWGLDWHGPSALQSLQAVDALARILTKQGSHAQMEENTPVILLGHSNGGQGAWWIAARNPDRVLAVAAAAGYIKSQSYIPWTMSRSQRYTDPALQAVLETSLTADNNELFLTNLVNKQVMGIHGGIDNNVPTWHSREYVSVIKTWDPETDIEMREVPGENHWFDTVIDNEVVQAFFDRAPSNISEPTREFTLTVSIPSESGSLHGWRVRRLSIPGRLGRIRVQSVEGVVKVKTTNIKVFSVHGDHLPEGLQGVEVDGSTLALLAFRGEVAFARGQDGNWMALDSLPPIPRSGRLQAILSSSGAPTRIVVPDTPTSHELSIAQRLAHDLYMYFGISPVNVVTSSELLQGEAAGPGNLIVVGSSERNEYATDLLGRGTTPLKVEESGLVLEGRKLSSDEGAIFLHPHPDDQASVALFILGSNEAGLERALRLFPIRTALPGPDFVVIGPEADELGAGGVRAAGVWGDEWSWNGAMSWVD</sequence>
<dbReference type="Proteomes" id="UP000305067">
    <property type="component" value="Unassembled WGS sequence"/>
</dbReference>
<name>A0A5C3QJC8_9AGAR</name>
<dbReference type="InterPro" id="IPR029058">
    <property type="entry name" value="AB_hydrolase_fold"/>
</dbReference>
<dbReference type="AlphaFoldDB" id="A0A5C3QJC8"/>
<keyword evidence="1" id="KW-0732">Signal</keyword>
<dbReference type="Pfam" id="PF00326">
    <property type="entry name" value="Peptidase_S9"/>
    <property type="match status" value="1"/>
</dbReference>
<dbReference type="InterPro" id="IPR001375">
    <property type="entry name" value="Peptidase_S9_cat"/>
</dbReference>
<evidence type="ECO:0000256" key="1">
    <source>
        <dbReference type="ARBA" id="ARBA00022729"/>
    </source>
</evidence>
<dbReference type="PANTHER" id="PTHR43037:SF4">
    <property type="entry name" value="PEPTIDASE S9 PROLYL OLIGOPEPTIDASE CATALYTIC DOMAIN-CONTAINING PROTEIN"/>
    <property type="match status" value="1"/>
</dbReference>
<gene>
    <name evidence="3" type="ORF">BDV98DRAFT_593331</name>
</gene>
<evidence type="ECO:0000259" key="2">
    <source>
        <dbReference type="Pfam" id="PF00326"/>
    </source>
</evidence>
<keyword evidence="4" id="KW-1185">Reference proteome</keyword>
<proteinExistence type="predicted"/>